<reference evidence="2" key="1">
    <citation type="submission" date="2020-05" db="EMBL/GenBank/DDBJ databases">
        <authorList>
            <person name="Chiriac C."/>
            <person name="Salcher M."/>
            <person name="Ghai R."/>
            <person name="Kavagutti S V."/>
        </authorList>
    </citation>
    <scope>NUCLEOTIDE SEQUENCE</scope>
</reference>
<dbReference type="GO" id="GO:0003824">
    <property type="term" value="F:catalytic activity"/>
    <property type="evidence" value="ECO:0007669"/>
    <property type="project" value="InterPro"/>
</dbReference>
<proteinExistence type="predicted"/>
<sequence>MSDSSLITTSQQVRSGERSAVAVVAEALAAIDAQNPRVNAFVAVQGERALADAAALDGLIANGGLVGPLAGVPLGVKDTEDTVGYPTTFGSRLWSDAPIATGDSVLVRRLKAAGCIVVGKTNTPELAAKGVTDNPLFGATRNPFNLDLTSGGSSGGSAVAVATGMVPVATGSDGGGSIRIPAAACGLPGFKPSLGRVPDGGPQPVDWLDLTCRGVLTRTVDELIAVLDVIVGAEPTDLRSLPTPTTPWTRAVGERAMPTRVAWSPTLGYADVDPAVIAACEVTVQQLASDGIEIVEMPTVFDIDPVMDWITLVASYLKRSVGNHDRSEMDPMVASYVGMADGITAQQMVLAEDACHYLNLRLVELFSTCDLLLTPTLACDPVNVNGSDVNFVRATYPFNLTRSPAGTMPVGKSPAGMPVGLQIIGPQHDDVGVLQLMRHLESRR</sequence>
<dbReference type="SUPFAM" id="SSF75304">
    <property type="entry name" value="Amidase signature (AS) enzymes"/>
    <property type="match status" value="1"/>
</dbReference>
<dbReference type="InterPro" id="IPR036928">
    <property type="entry name" value="AS_sf"/>
</dbReference>
<dbReference type="PANTHER" id="PTHR11895:SF7">
    <property type="entry name" value="GLUTAMYL-TRNA(GLN) AMIDOTRANSFERASE SUBUNIT A, MITOCHONDRIAL"/>
    <property type="match status" value="1"/>
</dbReference>
<dbReference type="InterPro" id="IPR000120">
    <property type="entry name" value="Amidase"/>
</dbReference>
<dbReference type="InterPro" id="IPR023631">
    <property type="entry name" value="Amidase_dom"/>
</dbReference>
<evidence type="ECO:0000259" key="1">
    <source>
        <dbReference type="Pfam" id="PF01425"/>
    </source>
</evidence>
<dbReference type="Pfam" id="PF01425">
    <property type="entry name" value="Amidase"/>
    <property type="match status" value="1"/>
</dbReference>
<dbReference type="PROSITE" id="PS00571">
    <property type="entry name" value="AMIDASES"/>
    <property type="match status" value="1"/>
</dbReference>
<protein>
    <submittedName>
        <fullName evidence="2">Unannotated protein</fullName>
    </submittedName>
</protein>
<organism evidence="2">
    <name type="scientific">freshwater metagenome</name>
    <dbReference type="NCBI Taxonomy" id="449393"/>
    <lineage>
        <taxon>unclassified sequences</taxon>
        <taxon>metagenomes</taxon>
        <taxon>ecological metagenomes</taxon>
    </lineage>
</organism>
<dbReference type="PANTHER" id="PTHR11895">
    <property type="entry name" value="TRANSAMIDASE"/>
    <property type="match status" value="1"/>
</dbReference>
<dbReference type="InterPro" id="IPR020556">
    <property type="entry name" value="Amidase_CS"/>
</dbReference>
<evidence type="ECO:0000313" key="2">
    <source>
        <dbReference type="EMBL" id="CAB4793009.1"/>
    </source>
</evidence>
<name>A0A6J6X9B4_9ZZZZ</name>
<dbReference type="Gene3D" id="3.90.1300.10">
    <property type="entry name" value="Amidase signature (AS) domain"/>
    <property type="match status" value="1"/>
</dbReference>
<dbReference type="EMBL" id="CAFAAI010000077">
    <property type="protein sequence ID" value="CAB4793009.1"/>
    <property type="molecule type" value="Genomic_DNA"/>
</dbReference>
<dbReference type="AlphaFoldDB" id="A0A6J6X9B4"/>
<accession>A0A6J6X9B4</accession>
<gene>
    <name evidence="2" type="ORF">UFOPK2992_00571</name>
</gene>
<feature type="domain" description="Amidase" evidence="1">
    <location>
        <begin position="23"/>
        <end position="434"/>
    </location>
</feature>